<keyword evidence="4" id="KW-1185">Reference proteome</keyword>
<evidence type="ECO:0000259" key="2">
    <source>
        <dbReference type="Pfam" id="PF14292"/>
    </source>
</evidence>
<dbReference type="OrthoDB" id="975117at2"/>
<gene>
    <name evidence="3" type="ORF">SAMN05444145_10321</name>
</gene>
<reference evidence="3 4" key="1">
    <citation type="submission" date="2016-10" db="EMBL/GenBank/DDBJ databases">
        <authorList>
            <person name="de Groot N.N."/>
        </authorList>
    </citation>
    <scope>NUCLEOTIDE SEQUENCE [LARGE SCALE GENOMIC DNA]</scope>
    <source>
        <strain evidence="3 4">DSM 25383</strain>
    </source>
</reference>
<feature type="domain" description="SusE outer membrane protein" evidence="2">
    <location>
        <begin position="38"/>
        <end position="129"/>
    </location>
</feature>
<dbReference type="Gene3D" id="2.60.40.3620">
    <property type="match status" value="3"/>
</dbReference>
<name>A0A1H4AIV2_9BACT</name>
<dbReference type="Proteomes" id="UP000183253">
    <property type="component" value="Unassembled WGS sequence"/>
</dbReference>
<dbReference type="EMBL" id="FNRI01000003">
    <property type="protein sequence ID" value="SEA35542.1"/>
    <property type="molecule type" value="Genomic_DNA"/>
</dbReference>
<dbReference type="Pfam" id="PF14292">
    <property type="entry name" value="SusE"/>
    <property type="match status" value="1"/>
</dbReference>
<dbReference type="AlphaFoldDB" id="A0A1H4AIV2"/>
<evidence type="ECO:0000256" key="1">
    <source>
        <dbReference type="SAM" id="SignalP"/>
    </source>
</evidence>
<feature type="chain" id="PRO_5010263611" description="SusE outer membrane protein domain-containing protein" evidence="1">
    <location>
        <begin position="23"/>
        <end position="643"/>
    </location>
</feature>
<evidence type="ECO:0000313" key="4">
    <source>
        <dbReference type="Proteomes" id="UP000183253"/>
    </source>
</evidence>
<protein>
    <recommendedName>
        <fullName evidence="2">SusE outer membrane protein domain-containing protein</fullName>
    </recommendedName>
</protein>
<proteinExistence type="predicted"/>
<dbReference type="RefSeq" id="WP_010261216.1">
    <property type="nucleotide sequence ID" value="NZ_CAEG01000010.1"/>
</dbReference>
<dbReference type="STRING" id="1033731.SAMN05444145_10321"/>
<accession>A0A1H4AIV2</accession>
<organism evidence="3 4">
    <name type="scientific">Alistipes timonensis JC136</name>
    <dbReference type="NCBI Taxonomy" id="1033731"/>
    <lineage>
        <taxon>Bacteria</taxon>
        <taxon>Pseudomonadati</taxon>
        <taxon>Bacteroidota</taxon>
        <taxon>Bacteroidia</taxon>
        <taxon>Bacteroidales</taxon>
        <taxon>Rikenellaceae</taxon>
        <taxon>Alistipes</taxon>
    </lineage>
</organism>
<keyword evidence="1" id="KW-0732">Signal</keyword>
<evidence type="ECO:0000313" key="3">
    <source>
        <dbReference type="EMBL" id="SEA35542.1"/>
    </source>
</evidence>
<dbReference type="InterPro" id="IPR025970">
    <property type="entry name" value="SusE"/>
</dbReference>
<sequence>MKHLWKYIAGVLAFALPIASCSDDNTSDFPDKEWSELTAPVLTVSEEEVMLDADKADQEALKFSWTAASVVTRSSSVKYDLYLNVEGEDLFKGIKREWGGEADLAISFTHKELNDLIITTFGGKSGERFAFRACVHAHTDNYLIEDKTSEEVAFAATAYAAEVVKPASLWMKGGACEYGWDKAIELPQGDEGTYTAENVVLKFGKPADNKGFKFYIEENGSYPFYGQKIDGEFGQIQTFAIANDGDSQFYPLQYDYTSGIYTVYVDLNKMTLTLTRTGDVAEFDPETALYILGDDMENGWNMVEANALLPVGENIYENTNIYLKPESRFKFDFHDWTEYIRDEAAGEYWTLKKKGDGDGDIRFIPGDQGFSEGYYTVRVDLNTLKVTLTGGTAPSYPETLFLFGPATEAGWNLGSFIPLTKIGNGVFQVKGVNIDVGTANPDDNKGNGFKFGISNSDWSTEYGAKEAFDDHDGQQGYRGWELAQNSNQFYPLLMGHTTGVYDITVDFTTMAVRFEPAQGSDYPTALYILGDAMPHGWDLGQAVAMTQTAPGIFTAENVPVKVGTANPDDNKGKGFKFIISNTDWLTEYGAKEAFDDHDGQQGYRGWELAQNGNQFYPLLMGFEDGNYRITADFTTMTVRFEPM</sequence>
<feature type="signal peptide" evidence="1">
    <location>
        <begin position="1"/>
        <end position="22"/>
    </location>
</feature>